<dbReference type="PANTHER" id="PTHR33375">
    <property type="entry name" value="CHROMOSOME-PARTITIONING PROTEIN PARB-RELATED"/>
    <property type="match status" value="1"/>
</dbReference>
<keyword evidence="4" id="KW-1185">Reference proteome</keyword>
<dbReference type="GO" id="GO:0007059">
    <property type="term" value="P:chromosome segregation"/>
    <property type="evidence" value="ECO:0007669"/>
    <property type="project" value="TreeGrafter"/>
</dbReference>
<dbReference type="Gene3D" id="1.10.10.2830">
    <property type="match status" value="1"/>
</dbReference>
<dbReference type="Gene3D" id="3.90.1530.30">
    <property type="match status" value="1"/>
</dbReference>
<dbReference type="PANTHER" id="PTHR33375:SF1">
    <property type="entry name" value="CHROMOSOME-PARTITIONING PROTEIN PARB-RELATED"/>
    <property type="match status" value="1"/>
</dbReference>
<dbReference type="SUPFAM" id="SSF109709">
    <property type="entry name" value="KorB DNA-binding domain-like"/>
    <property type="match status" value="1"/>
</dbReference>
<name>A0A848FBW1_9BURK</name>
<dbReference type="InterPro" id="IPR004437">
    <property type="entry name" value="ParB/RepB/Spo0J"/>
</dbReference>
<dbReference type="GO" id="GO:0003677">
    <property type="term" value="F:DNA binding"/>
    <property type="evidence" value="ECO:0007669"/>
    <property type="project" value="InterPro"/>
</dbReference>
<evidence type="ECO:0000313" key="4">
    <source>
        <dbReference type="Proteomes" id="UP000574067"/>
    </source>
</evidence>
<proteinExistence type="inferred from homology"/>
<dbReference type="RefSeq" id="WP_169160590.1">
    <property type="nucleotide sequence ID" value="NZ_JABBFW010000007.1"/>
</dbReference>
<evidence type="ECO:0000256" key="1">
    <source>
        <dbReference type="ARBA" id="ARBA00006295"/>
    </source>
</evidence>
<organism evidence="3 4">
    <name type="scientific">Azohydromonas caseinilytica</name>
    <dbReference type="NCBI Taxonomy" id="2728836"/>
    <lineage>
        <taxon>Bacteria</taxon>
        <taxon>Pseudomonadati</taxon>
        <taxon>Pseudomonadota</taxon>
        <taxon>Betaproteobacteria</taxon>
        <taxon>Burkholderiales</taxon>
        <taxon>Sphaerotilaceae</taxon>
        <taxon>Azohydromonas</taxon>
    </lineage>
</organism>
<accession>A0A848FBW1</accession>
<dbReference type="InterPro" id="IPR050336">
    <property type="entry name" value="Chromosome_partition/occlusion"/>
</dbReference>
<dbReference type="Pfam" id="PF18090">
    <property type="entry name" value="SoPB_HTH"/>
    <property type="match status" value="1"/>
</dbReference>
<dbReference type="InterPro" id="IPR037972">
    <property type="entry name" value="RepB_N"/>
</dbReference>
<evidence type="ECO:0000313" key="3">
    <source>
        <dbReference type="EMBL" id="NML15680.1"/>
    </source>
</evidence>
<dbReference type="Pfam" id="PF02195">
    <property type="entry name" value="ParB_N"/>
    <property type="match status" value="1"/>
</dbReference>
<dbReference type="AlphaFoldDB" id="A0A848FBW1"/>
<dbReference type="GO" id="GO:0005694">
    <property type="term" value="C:chromosome"/>
    <property type="evidence" value="ECO:0007669"/>
    <property type="project" value="TreeGrafter"/>
</dbReference>
<comment type="similarity">
    <text evidence="1">Belongs to the ParB family.</text>
</comment>
<feature type="domain" description="ParB-like N-terminal" evidence="2">
    <location>
        <begin position="68"/>
        <end position="168"/>
    </location>
</feature>
<dbReference type="NCBIfam" id="TIGR00180">
    <property type="entry name" value="parB_part"/>
    <property type="match status" value="1"/>
</dbReference>
<protein>
    <submittedName>
        <fullName evidence="3">ParB/RepB/Spo0J family partition protein</fullName>
    </submittedName>
</protein>
<dbReference type="CDD" id="cd16405">
    <property type="entry name" value="RepB_like_N"/>
    <property type="match status" value="1"/>
</dbReference>
<dbReference type="SUPFAM" id="SSF110849">
    <property type="entry name" value="ParB/Sulfiredoxin"/>
    <property type="match status" value="1"/>
</dbReference>
<dbReference type="EMBL" id="JABBFW010000007">
    <property type="protein sequence ID" value="NML15680.1"/>
    <property type="molecule type" value="Genomic_DNA"/>
</dbReference>
<evidence type="ECO:0000259" key="2">
    <source>
        <dbReference type="SMART" id="SM00470"/>
    </source>
</evidence>
<dbReference type="InterPro" id="IPR003115">
    <property type="entry name" value="ParB_N"/>
</dbReference>
<sequence length="336" mass="36784">MSKKLAAKAGLIQVPPASSSAAAAVDEARAKTAPGSMLQFLSTQSAAIKEAEDLRERLREFEGAAPVRGLDAAMIRPSRWANRHEASFNDAEFRELKAEIEAAGGNVQPVKVRPLSPAEAVDVPGLRYELVFGHRRHRACLELGLPVRALIEEVSDQQLFEAMERENRGRKNLSPWEQGCMYRRALDEGLYPSLRKLAEAVQVDVSLVSKSLALARLPAAVVEAFASPLEIQFRWAQPLSELLQKDPDAVLERARELKAQGRALAAQAVFNALTGQTAPAPAAGSAHLRRDGRKLATLSRDARGRASLRFEAGVLPPEREAELLQLVEDFIRRQPA</sequence>
<dbReference type="SMART" id="SM00470">
    <property type="entry name" value="ParB"/>
    <property type="match status" value="1"/>
</dbReference>
<gene>
    <name evidence="3" type="ORF">HHL10_11940</name>
</gene>
<dbReference type="InterPro" id="IPR040873">
    <property type="entry name" value="SoPB_HTH"/>
</dbReference>
<dbReference type="Proteomes" id="UP000574067">
    <property type="component" value="Unassembled WGS sequence"/>
</dbReference>
<dbReference type="InterPro" id="IPR036086">
    <property type="entry name" value="ParB/Sulfiredoxin_sf"/>
</dbReference>
<comment type="caution">
    <text evidence="3">The sequence shown here is derived from an EMBL/GenBank/DDBJ whole genome shotgun (WGS) entry which is preliminary data.</text>
</comment>
<reference evidence="3 4" key="1">
    <citation type="submission" date="2020-04" db="EMBL/GenBank/DDBJ databases">
        <title>Azohydromonas sp. isolated from soil.</title>
        <authorList>
            <person name="Dahal R.H."/>
        </authorList>
    </citation>
    <scope>NUCLEOTIDE SEQUENCE [LARGE SCALE GENOMIC DNA]</scope>
    <source>
        <strain evidence="3 4">G-1-1-14</strain>
    </source>
</reference>